<feature type="transmembrane region" description="Helical" evidence="1">
    <location>
        <begin position="42"/>
        <end position="64"/>
    </location>
</feature>
<organism evidence="5 6">
    <name type="scientific">Salinibacter ruber</name>
    <dbReference type="NCBI Taxonomy" id="146919"/>
    <lineage>
        <taxon>Bacteria</taxon>
        <taxon>Pseudomonadati</taxon>
        <taxon>Rhodothermota</taxon>
        <taxon>Rhodothermia</taxon>
        <taxon>Rhodothermales</taxon>
        <taxon>Salinibacteraceae</taxon>
        <taxon>Salinibacter</taxon>
    </lineage>
</organism>
<comment type="caution">
    <text evidence="5">The sequence shown here is derived from an EMBL/GenBank/DDBJ whole genome shotgun (WGS) entry which is preliminary data.</text>
</comment>
<sequence length="73" mass="7939">MTNDTKETLFPITYASAVFFYAWAIISLWVGPDRGLTGDWYLVLGVIPAFLGVTSTVMALALHLELQDGDSAS</sequence>
<feature type="transmembrane region" description="Helical" evidence="1">
    <location>
        <begin position="12"/>
        <end position="30"/>
    </location>
</feature>
<dbReference type="EMBL" id="JANUAU010000002">
    <property type="protein sequence ID" value="MCS3677075.1"/>
    <property type="molecule type" value="Genomic_DNA"/>
</dbReference>
<keyword evidence="1" id="KW-0472">Membrane</keyword>
<evidence type="ECO:0000313" key="3">
    <source>
        <dbReference type="EMBL" id="MCS3709304.1"/>
    </source>
</evidence>
<keyword evidence="1" id="KW-0812">Transmembrane</keyword>
<proteinExistence type="predicted"/>
<dbReference type="GeneID" id="83728682"/>
<accession>A0A9X2TQ27</accession>
<protein>
    <submittedName>
        <fullName evidence="5">Uncharacterized protein</fullName>
    </submittedName>
</protein>
<dbReference type="Proteomes" id="UP001155057">
    <property type="component" value="Unassembled WGS sequence"/>
</dbReference>
<evidence type="ECO:0000313" key="2">
    <source>
        <dbReference type="EMBL" id="MCS3677075.1"/>
    </source>
</evidence>
<gene>
    <name evidence="3" type="ORF">GGP61_000899</name>
    <name evidence="2" type="ORF">GGP71_000982</name>
    <name evidence="4" type="ORF">GGP82_002236</name>
    <name evidence="5" type="ORF">GGP83_000733</name>
</gene>
<dbReference type="EMBL" id="JANUAE010000002">
    <property type="protein sequence ID" value="MCS3709304.1"/>
    <property type="molecule type" value="Genomic_DNA"/>
</dbReference>
<name>A0A9X2TQ27_9BACT</name>
<dbReference type="RefSeq" id="WP_011404497.1">
    <property type="nucleotide sequence ID" value="NZ_CALTRV010000011.1"/>
</dbReference>
<dbReference type="AlphaFoldDB" id="A0A9X2TQ27"/>
<dbReference type="Proteomes" id="UP001155034">
    <property type="component" value="Unassembled WGS sequence"/>
</dbReference>
<dbReference type="EMBL" id="JANUBB010000002">
    <property type="protein sequence ID" value="MCS3950799.1"/>
    <property type="molecule type" value="Genomic_DNA"/>
</dbReference>
<evidence type="ECO:0000313" key="5">
    <source>
        <dbReference type="EMBL" id="MCS3950799.1"/>
    </source>
</evidence>
<reference evidence="5" key="1">
    <citation type="submission" date="2022-08" db="EMBL/GenBank/DDBJ databases">
        <title>Genomic Encyclopedia of Type Strains, Phase V (KMG-V): Genome sequencing to study the core and pangenomes of soil and plant-associated prokaryotes.</title>
        <authorList>
            <person name="Whitman W."/>
        </authorList>
    </citation>
    <scope>NUCLEOTIDE SEQUENCE</scope>
    <source>
        <strain evidence="2">0</strain>
        <strain evidence="4">SP2016B</strain>
        <strain evidence="5">SP2017</strain>
        <strain evidence="3">SP3049</strain>
    </source>
</reference>
<evidence type="ECO:0000256" key="1">
    <source>
        <dbReference type="SAM" id="Phobius"/>
    </source>
</evidence>
<evidence type="ECO:0000313" key="4">
    <source>
        <dbReference type="EMBL" id="MCS3865678.1"/>
    </source>
</evidence>
<keyword evidence="1" id="KW-1133">Transmembrane helix</keyword>
<dbReference type="Proteomes" id="UP001155010">
    <property type="component" value="Unassembled WGS sequence"/>
</dbReference>
<dbReference type="EMBL" id="JANTYZ010000005">
    <property type="protein sequence ID" value="MCS3865678.1"/>
    <property type="molecule type" value="Genomic_DNA"/>
</dbReference>
<dbReference type="Proteomes" id="UP001155027">
    <property type="component" value="Unassembled WGS sequence"/>
</dbReference>
<evidence type="ECO:0000313" key="6">
    <source>
        <dbReference type="Proteomes" id="UP001155010"/>
    </source>
</evidence>